<dbReference type="Gene3D" id="1.10.10.10">
    <property type="entry name" value="Winged helix-like DNA-binding domain superfamily/Winged helix DNA-binding domain"/>
    <property type="match status" value="1"/>
</dbReference>
<dbReference type="InterPro" id="IPR039422">
    <property type="entry name" value="MarR/SlyA-like"/>
</dbReference>
<keyword evidence="2" id="KW-0238">DNA-binding</keyword>
<dbReference type="STRING" id="418495.SAMN05216215_1020139"/>
<dbReference type="Proteomes" id="UP000199529">
    <property type="component" value="Unassembled WGS sequence"/>
</dbReference>
<feature type="domain" description="HTH marR-type" evidence="1">
    <location>
        <begin position="1"/>
        <end position="131"/>
    </location>
</feature>
<protein>
    <submittedName>
        <fullName evidence="2">DNA-binding transcriptional regulator, MarR family</fullName>
    </submittedName>
</protein>
<name>A0A1H3HFV9_9PSEU</name>
<dbReference type="EMBL" id="FNOK01000020">
    <property type="protein sequence ID" value="SDY14342.1"/>
    <property type="molecule type" value="Genomic_DNA"/>
</dbReference>
<dbReference type="InterPro" id="IPR000835">
    <property type="entry name" value="HTH_MarR-typ"/>
</dbReference>
<dbReference type="GO" id="GO:0003677">
    <property type="term" value="F:DNA binding"/>
    <property type="evidence" value="ECO:0007669"/>
    <property type="project" value="UniProtKB-KW"/>
</dbReference>
<dbReference type="PROSITE" id="PS50995">
    <property type="entry name" value="HTH_MARR_2"/>
    <property type="match status" value="1"/>
</dbReference>
<evidence type="ECO:0000259" key="1">
    <source>
        <dbReference type="PROSITE" id="PS50995"/>
    </source>
</evidence>
<accession>A0A1H3HFV9</accession>
<reference evidence="3" key="1">
    <citation type="submission" date="2016-10" db="EMBL/GenBank/DDBJ databases">
        <authorList>
            <person name="Varghese N."/>
            <person name="Submissions S."/>
        </authorList>
    </citation>
    <scope>NUCLEOTIDE SEQUENCE [LARGE SCALE GENOMIC DNA]</scope>
    <source>
        <strain evidence="3">CGMCC 4.3530</strain>
    </source>
</reference>
<evidence type="ECO:0000313" key="2">
    <source>
        <dbReference type="EMBL" id="SDY14342.1"/>
    </source>
</evidence>
<sequence length="133" mass="14918">MAARELCSLISELSHNIDEHVRGCVADTDLTAPQAIALRELSEPLTMRELADRMHCATSNVTFVVDRLEKQGLVTRQPHPRDRRAKQLTLTAEGERQRANIIDRFSVNTPLAGLSQADQQALHDLLRRALADR</sequence>
<dbReference type="PANTHER" id="PTHR33164:SF99">
    <property type="entry name" value="MARR FAMILY REGULATORY PROTEIN"/>
    <property type="match status" value="1"/>
</dbReference>
<proteinExistence type="predicted"/>
<dbReference type="InterPro" id="IPR036390">
    <property type="entry name" value="WH_DNA-bd_sf"/>
</dbReference>
<dbReference type="InterPro" id="IPR036388">
    <property type="entry name" value="WH-like_DNA-bd_sf"/>
</dbReference>
<evidence type="ECO:0000313" key="3">
    <source>
        <dbReference type="Proteomes" id="UP000199529"/>
    </source>
</evidence>
<gene>
    <name evidence="2" type="ORF">SAMN05216215_1020139</name>
</gene>
<dbReference type="SMART" id="SM00347">
    <property type="entry name" value="HTH_MARR"/>
    <property type="match status" value="1"/>
</dbReference>
<dbReference type="GO" id="GO:0003700">
    <property type="term" value="F:DNA-binding transcription factor activity"/>
    <property type="evidence" value="ECO:0007669"/>
    <property type="project" value="InterPro"/>
</dbReference>
<dbReference type="AlphaFoldDB" id="A0A1H3HFV9"/>
<dbReference type="PRINTS" id="PR00598">
    <property type="entry name" value="HTHMARR"/>
</dbReference>
<dbReference type="PANTHER" id="PTHR33164">
    <property type="entry name" value="TRANSCRIPTIONAL REGULATOR, MARR FAMILY"/>
    <property type="match status" value="1"/>
</dbReference>
<dbReference type="OrthoDB" id="4807076at2"/>
<dbReference type="GO" id="GO:0006950">
    <property type="term" value="P:response to stress"/>
    <property type="evidence" value="ECO:0007669"/>
    <property type="project" value="TreeGrafter"/>
</dbReference>
<dbReference type="Pfam" id="PF01047">
    <property type="entry name" value="MarR"/>
    <property type="match status" value="1"/>
</dbReference>
<keyword evidence="3" id="KW-1185">Reference proteome</keyword>
<dbReference type="SUPFAM" id="SSF46785">
    <property type="entry name" value="Winged helix' DNA-binding domain"/>
    <property type="match status" value="1"/>
</dbReference>
<organism evidence="2 3">
    <name type="scientific">Saccharopolyspora shandongensis</name>
    <dbReference type="NCBI Taxonomy" id="418495"/>
    <lineage>
        <taxon>Bacteria</taxon>
        <taxon>Bacillati</taxon>
        <taxon>Actinomycetota</taxon>
        <taxon>Actinomycetes</taxon>
        <taxon>Pseudonocardiales</taxon>
        <taxon>Pseudonocardiaceae</taxon>
        <taxon>Saccharopolyspora</taxon>
    </lineage>
</organism>